<proteinExistence type="predicted"/>
<name>A0ABR4D9E1_9PEZI</name>
<feature type="region of interest" description="Disordered" evidence="1">
    <location>
        <begin position="35"/>
        <end position="146"/>
    </location>
</feature>
<dbReference type="GeneID" id="98125272"/>
<gene>
    <name evidence="2" type="ORF">VTJ83DRAFT_4169</name>
</gene>
<comment type="caution">
    <text evidence="2">The sequence shown here is derived from an EMBL/GenBank/DDBJ whole genome shotgun (WGS) entry which is preliminary data.</text>
</comment>
<organism evidence="2 3">
    <name type="scientific">Remersonia thermophila</name>
    <dbReference type="NCBI Taxonomy" id="72144"/>
    <lineage>
        <taxon>Eukaryota</taxon>
        <taxon>Fungi</taxon>
        <taxon>Dikarya</taxon>
        <taxon>Ascomycota</taxon>
        <taxon>Pezizomycotina</taxon>
        <taxon>Sordariomycetes</taxon>
        <taxon>Sordariomycetidae</taxon>
        <taxon>Sordariales</taxon>
        <taxon>Sordariales incertae sedis</taxon>
        <taxon>Remersonia</taxon>
    </lineage>
</organism>
<feature type="compositionally biased region" description="Low complexity" evidence="1">
    <location>
        <begin position="114"/>
        <end position="129"/>
    </location>
</feature>
<feature type="compositionally biased region" description="Acidic residues" evidence="1">
    <location>
        <begin position="397"/>
        <end position="407"/>
    </location>
</feature>
<dbReference type="RefSeq" id="XP_070865619.1">
    <property type="nucleotide sequence ID" value="XM_071010628.1"/>
</dbReference>
<accession>A0ABR4D9E1</accession>
<evidence type="ECO:0000313" key="2">
    <source>
        <dbReference type="EMBL" id="KAL2266892.1"/>
    </source>
</evidence>
<evidence type="ECO:0000256" key="1">
    <source>
        <dbReference type="SAM" id="MobiDB-lite"/>
    </source>
</evidence>
<keyword evidence="3" id="KW-1185">Reference proteome</keyword>
<feature type="region of interest" description="Disordered" evidence="1">
    <location>
        <begin position="397"/>
        <end position="429"/>
    </location>
</feature>
<dbReference type="EMBL" id="JAZGUE010000004">
    <property type="protein sequence ID" value="KAL2266892.1"/>
    <property type="molecule type" value="Genomic_DNA"/>
</dbReference>
<feature type="region of interest" description="Disordered" evidence="1">
    <location>
        <begin position="355"/>
        <end position="381"/>
    </location>
</feature>
<reference evidence="2 3" key="1">
    <citation type="journal article" date="2024" name="Commun. Biol.">
        <title>Comparative genomic analysis of thermophilic fungi reveals convergent evolutionary adaptations and gene losses.</title>
        <authorList>
            <person name="Steindorff A.S."/>
            <person name="Aguilar-Pontes M.V."/>
            <person name="Robinson A.J."/>
            <person name="Andreopoulos B."/>
            <person name="LaButti K."/>
            <person name="Kuo A."/>
            <person name="Mondo S."/>
            <person name="Riley R."/>
            <person name="Otillar R."/>
            <person name="Haridas S."/>
            <person name="Lipzen A."/>
            <person name="Grimwood J."/>
            <person name="Schmutz J."/>
            <person name="Clum A."/>
            <person name="Reid I.D."/>
            <person name="Moisan M.C."/>
            <person name="Butler G."/>
            <person name="Nguyen T.T.M."/>
            <person name="Dewar K."/>
            <person name="Conant G."/>
            <person name="Drula E."/>
            <person name="Henrissat B."/>
            <person name="Hansel C."/>
            <person name="Singer S."/>
            <person name="Hutchinson M.I."/>
            <person name="de Vries R.P."/>
            <person name="Natvig D.O."/>
            <person name="Powell A.J."/>
            <person name="Tsang A."/>
            <person name="Grigoriev I.V."/>
        </authorList>
    </citation>
    <scope>NUCLEOTIDE SEQUENCE [LARGE SCALE GENOMIC DNA]</scope>
    <source>
        <strain evidence="2 3">ATCC 22073</strain>
    </source>
</reference>
<protein>
    <submittedName>
        <fullName evidence="2">Uncharacterized protein</fullName>
    </submittedName>
</protein>
<evidence type="ECO:0000313" key="3">
    <source>
        <dbReference type="Proteomes" id="UP001600064"/>
    </source>
</evidence>
<feature type="region of interest" description="Disordered" evidence="1">
    <location>
        <begin position="203"/>
        <end position="249"/>
    </location>
</feature>
<feature type="compositionally biased region" description="Basic and acidic residues" evidence="1">
    <location>
        <begin position="57"/>
        <end position="67"/>
    </location>
</feature>
<sequence>MEALQNIITNVPDWLHKLDDLDKQIAQRQIELAKWAQENEKESGPKSIRPQGSTESLRPRDEPEAHPNDPVPPPPSTPPQKPADDAAAAAAKTGAKEAPVPPSPSESQTPSAVQRQASQMRAAGQARARAAVRKRNRTDSMVSAEGAAPKYRSRSMIIVYYDSYVQEVFENLVKFVSSSRNMMRKAKTAARFAQIKRMAELEAPDDDDANANDDANAKSTSAIPASSGDGPIAAADPSEVTPNIPLPYVSTRRMGPGSGYMPRSAAFARAGARGPGRGGAPGILGGGPPDVYDELDKGLEYVQSMCEQAAHQFLRDGDCNEEVNKIKNRLAETKELADKEMERVKCEDPAALQRLGDDDTTKIRNYRTPSMRRDLGPKPGTPVAAAIAAAAGPLEVDEGVGDVDDEPVTLPPFRSTRMMRGPGGPSGTK</sequence>
<dbReference type="Proteomes" id="UP001600064">
    <property type="component" value="Unassembled WGS sequence"/>
</dbReference>
<feature type="compositionally biased region" description="Pro residues" evidence="1">
    <location>
        <begin position="69"/>
        <end position="81"/>
    </location>
</feature>